<protein>
    <submittedName>
        <fullName evidence="4">2-iminoacetate synthase</fullName>
        <ecNumber evidence="4">4.1.99.19</ecNumber>
    </submittedName>
</protein>
<name>A0A645FKV9_9ZZZZ</name>
<keyword evidence="4" id="KW-0456">Lyase</keyword>
<dbReference type="GO" id="GO:0051539">
    <property type="term" value="F:4 iron, 4 sulfur cluster binding"/>
    <property type="evidence" value="ECO:0007669"/>
    <property type="project" value="UniProtKB-KW"/>
</dbReference>
<evidence type="ECO:0000256" key="2">
    <source>
        <dbReference type="ARBA" id="ARBA00022485"/>
    </source>
</evidence>
<keyword evidence="2" id="KW-0408">Iron</keyword>
<dbReference type="EMBL" id="VSSQ01061223">
    <property type="protein sequence ID" value="MPN14590.1"/>
    <property type="molecule type" value="Genomic_DNA"/>
</dbReference>
<dbReference type="SMART" id="SM00876">
    <property type="entry name" value="BATS"/>
    <property type="match status" value="1"/>
</dbReference>
<dbReference type="PANTHER" id="PTHR43583">
    <property type="entry name" value="2-IMINOACETATE SYNTHASE"/>
    <property type="match status" value="1"/>
</dbReference>
<comment type="cofactor">
    <cofactor evidence="1">
        <name>[4Fe-4S] cluster</name>
        <dbReference type="ChEBI" id="CHEBI:49883"/>
    </cofactor>
</comment>
<accession>A0A645FKV9</accession>
<proteinExistence type="predicted"/>
<dbReference type="Gene3D" id="3.20.20.70">
    <property type="entry name" value="Aldolase class I"/>
    <property type="match status" value="1"/>
</dbReference>
<dbReference type="PANTHER" id="PTHR43583:SF1">
    <property type="entry name" value="2-IMINOACETATE SYNTHASE"/>
    <property type="match status" value="1"/>
</dbReference>
<dbReference type="GO" id="GO:0036355">
    <property type="term" value="F:2-iminoacetate synthase activity"/>
    <property type="evidence" value="ECO:0007669"/>
    <property type="project" value="UniProtKB-EC"/>
</dbReference>
<dbReference type="AlphaFoldDB" id="A0A645FKV9"/>
<sequence length="81" mass="8817">MPRGGLTVSTRESAELRDRLVKLGVTKMSAGVCTAVGGRSDTESVGQFEISDDRSVSEMAAMLYANGYQPVYKDWQVLVDE</sequence>
<organism evidence="4">
    <name type="scientific">bioreactor metagenome</name>
    <dbReference type="NCBI Taxonomy" id="1076179"/>
    <lineage>
        <taxon>unclassified sequences</taxon>
        <taxon>metagenomes</taxon>
        <taxon>ecological metagenomes</taxon>
    </lineage>
</organism>
<comment type="caution">
    <text evidence="4">The sequence shown here is derived from an EMBL/GenBank/DDBJ whole genome shotgun (WGS) entry which is preliminary data.</text>
</comment>
<dbReference type="EC" id="4.1.99.19" evidence="4"/>
<dbReference type="Pfam" id="PF06968">
    <property type="entry name" value="BATS"/>
    <property type="match status" value="1"/>
</dbReference>
<keyword evidence="2" id="KW-0411">Iron-sulfur</keyword>
<keyword evidence="2" id="KW-0479">Metal-binding</keyword>
<dbReference type="InterPro" id="IPR010722">
    <property type="entry name" value="BATS_dom"/>
</dbReference>
<feature type="domain" description="Biotin and thiamin synthesis-associated" evidence="3">
    <location>
        <begin position="1"/>
        <end position="70"/>
    </location>
</feature>
<dbReference type="InterPro" id="IPR013785">
    <property type="entry name" value="Aldolase_TIM"/>
</dbReference>
<keyword evidence="2" id="KW-0004">4Fe-4S</keyword>
<reference evidence="4" key="1">
    <citation type="submission" date="2019-08" db="EMBL/GenBank/DDBJ databases">
        <authorList>
            <person name="Kucharzyk K."/>
            <person name="Murdoch R.W."/>
            <person name="Higgins S."/>
            <person name="Loffler F."/>
        </authorList>
    </citation>
    <scope>NUCLEOTIDE SEQUENCE</scope>
</reference>
<evidence type="ECO:0000256" key="1">
    <source>
        <dbReference type="ARBA" id="ARBA00001966"/>
    </source>
</evidence>
<evidence type="ECO:0000259" key="3">
    <source>
        <dbReference type="SMART" id="SM00876"/>
    </source>
</evidence>
<dbReference type="InterPro" id="IPR034428">
    <property type="entry name" value="ThiH/NoCL/HydG-like"/>
</dbReference>
<gene>
    <name evidence="4" type="primary">thiH_9</name>
    <name evidence="4" type="ORF">SDC9_161917</name>
</gene>
<evidence type="ECO:0000313" key="4">
    <source>
        <dbReference type="EMBL" id="MPN14590.1"/>
    </source>
</evidence>